<dbReference type="SUPFAM" id="SSF51445">
    <property type="entry name" value="(Trans)glycosidases"/>
    <property type="match status" value="1"/>
</dbReference>
<dbReference type="InterPro" id="IPR017853">
    <property type="entry name" value="GH"/>
</dbReference>
<dbReference type="Proteomes" id="UP001595833">
    <property type="component" value="Unassembled WGS sequence"/>
</dbReference>
<keyword evidence="4" id="KW-1185">Reference proteome</keyword>
<dbReference type="Gene3D" id="3.20.20.80">
    <property type="entry name" value="Glycosidases"/>
    <property type="match status" value="1"/>
</dbReference>
<dbReference type="PANTHER" id="PTHR34154:SF3">
    <property type="entry name" value="ALKALI-SENSITIVE LINKAGE PROTEIN 1"/>
    <property type="match status" value="1"/>
</dbReference>
<dbReference type="EMBL" id="JBHSJB010000006">
    <property type="protein sequence ID" value="MFC5053392.1"/>
    <property type="molecule type" value="Genomic_DNA"/>
</dbReference>
<protein>
    <submittedName>
        <fullName evidence="3">Glycoside hydrolase family protein</fullName>
    </submittedName>
</protein>
<dbReference type="GO" id="GO:0016787">
    <property type="term" value="F:hydrolase activity"/>
    <property type="evidence" value="ECO:0007669"/>
    <property type="project" value="UniProtKB-KW"/>
</dbReference>
<feature type="chain" id="PRO_5047264556" evidence="1">
    <location>
        <begin position="27"/>
        <end position="280"/>
    </location>
</feature>
<accession>A0ABV9XVB0</accession>
<evidence type="ECO:0000259" key="2">
    <source>
        <dbReference type="Pfam" id="PF11790"/>
    </source>
</evidence>
<evidence type="ECO:0000256" key="1">
    <source>
        <dbReference type="SAM" id="SignalP"/>
    </source>
</evidence>
<proteinExistence type="predicted"/>
<dbReference type="InterPro" id="IPR024655">
    <property type="entry name" value="Asl1_glyco_hydro_catalytic"/>
</dbReference>
<keyword evidence="3" id="KW-0378">Hydrolase</keyword>
<sequence length="280" mass="29707">MRGPRLLTLALAALTAAGLLTGPAAAATAPAATTTAPAAATKKGVSVNNHPGVAAALADVRAGWYYTWASDTQGVTTPAGVEFVPMIWGAGAVTDAQLNRARSSGTTLLGFNEPDMAGQANMSVEQALSLWPRLQATGMRLGAPAVAFGGDRAGGWLDRFMSGAAARGYRVDFIPLHWYGSDFSTAATGHLQSYVQAVHDRYRKPIWLTEYGLIDFTGPQPRYPDQARQSDFVRRSSAMLNGLPHVERFAWFSLSTRTSPTGLYDGTTPNTTGVAYRSVP</sequence>
<dbReference type="Pfam" id="PF11790">
    <property type="entry name" value="Glyco_hydro_cc"/>
    <property type="match status" value="1"/>
</dbReference>
<organism evidence="3 4">
    <name type="scientific">Saccharothrix xinjiangensis</name>
    <dbReference type="NCBI Taxonomy" id="204798"/>
    <lineage>
        <taxon>Bacteria</taxon>
        <taxon>Bacillati</taxon>
        <taxon>Actinomycetota</taxon>
        <taxon>Actinomycetes</taxon>
        <taxon>Pseudonocardiales</taxon>
        <taxon>Pseudonocardiaceae</taxon>
        <taxon>Saccharothrix</taxon>
    </lineage>
</organism>
<feature type="signal peptide" evidence="1">
    <location>
        <begin position="1"/>
        <end position="26"/>
    </location>
</feature>
<name>A0ABV9XVB0_9PSEU</name>
<dbReference type="PANTHER" id="PTHR34154">
    <property type="entry name" value="ALKALI-SENSITIVE LINKAGE PROTEIN 1"/>
    <property type="match status" value="1"/>
</dbReference>
<comment type="caution">
    <text evidence="3">The sequence shown here is derived from an EMBL/GenBank/DDBJ whole genome shotgun (WGS) entry which is preliminary data.</text>
</comment>
<gene>
    <name evidence="3" type="ORF">ACFPFM_06415</name>
</gene>
<feature type="domain" description="Asl1-like glycosyl hydrolase catalytic" evidence="2">
    <location>
        <begin position="60"/>
        <end position="275"/>
    </location>
</feature>
<dbReference type="InterPro" id="IPR053183">
    <property type="entry name" value="ASL1"/>
</dbReference>
<keyword evidence="1" id="KW-0732">Signal</keyword>
<evidence type="ECO:0000313" key="4">
    <source>
        <dbReference type="Proteomes" id="UP001595833"/>
    </source>
</evidence>
<reference evidence="4" key="1">
    <citation type="journal article" date="2019" name="Int. J. Syst. Evol. Microbiol.">
        <title>The Global Catalogue of Microorganisms (GCM) 10K type strain sequencing project: providing services to taxonomists for standard genome sequencing and annotation.</title>
        <authorList>
            <consortium name="The Broad Institute Genomics Platform"/>
            <consortium name="The Broad Institute Genome Sequencing Center for Infectious Disease"/>
            <person name="Wu L."/>
            <person name="Ma J."/>
        </authorList>
    </citation>
    <scope>NUCLEOTIDE SEQUENCE [LARGE SCALE GENOMIC DNA]</scope>
    <source>
        <strain evidence="4">KCTC 12848</strain>
    </source>
</reference>
<dbReference type="RefSeq" id="WP_344038509.1">
    <property type="nucleotide sequence ID" value="NZ_BAAAKE010000011.1"/>
</dbReference>
<evidence type="ECO:0000313" key="3">
    <source>
        <dbReference type="EMBL" id="MFC5053392.1"/>
    </source>
</evidence>